<dbReference type="GO" id="GO:0043565">
    <property type="term" value="F:sequence-specific DNA binding"/>
    <property type="evidence" value="ECO:0007669"/>
    <property type="project" value="TreeGrafter"/>
</dbReference>
<evidence type="ECO:0000256" key="4">
    <source>
        <dbReference type="ARBA" id="ARBA00023163"/>
    </source>
</evidence>
<proteinExistence type="inferred from homology"/>
<dbReference type="Gene3D" id="3.40.190.290">
    <property type="match status" value="1"/>
</dbReference>
<dbReference type="InterPro" id="IPR036388">
    <property type="entry name" value="WH-like_DNA-bd_sf"/>
</dbReference>
<accession>A0A7R6SUD9</accession>
<keyword evidence="4" id="KW-0804">Transcription</keyword>
<dbReference type="GO" id="GO:0003700">
    <property type="term" value="F:DNA-binding transcription factor activity"/>
    <property type="evidence" value="ECO:0007669"/>
    <property type="project" value="InterPro"/>
</dbReference>
<dbReference type="SUPFAM" id="SSF53850">
    <property type="entry name" value="Periplasmic binding protein-like II"/>
    <property type="match status" value="1"/>
</dbReference>
<keyword evidence="7" id="KW-1185">Reference proteome</keyword>
<keyword evidence="3" id="KW-0238">DNA-binding</keyword>
<keyword evidence="2" id="KW-0805">Transcription regulation</keyword>
<dbReference type="Pfam" id="PF03466">
    <property type="entry name" value="LysR_substrate"/>
    <property type="match status" value="1"/>
</dbReference>
<organism evidence="6 7">
    <name type="scientific">Amphritea japonica ATCC BAA-1530</name>
    <dbReference type="NCBI Taxonomy" id="1278309"/>
    <lineage>
        <taxon>Bacteria</taxon>
        <taxon>Pseudomonadati</taxon>
        <taxon>Pseudomonadota</taxon>
        <taxon>Gammaproteobacteria</taxon>
        <taxon>Oceanospirillales</taxon>
        <taxon>Oceanospirillaceae</taxon>
        <taxon>Amphritea</taxon>
    </lineage>
</organism>
<gene>
    <name evidence="6" type="primary">aphB</name>
    <name evidence="6" type="ORF">AMJAP_2987</name>
</gene>
<dbReference type="Pfam" id="PF00126">
    <property type="entry name" value="HTH_1"/>
    <property type="match status" value="1"/>
</dbReference>
<name>A0A7R6SUD9_9GAMM</name>
<evidence type="ECO:0000256" key="2">
    <source>
        <dbReference type="ARBA" id="ARBA00023015"/>
    </source>
</evidence>
<dbReference type="RefSeq" id="WP_019623052.1">
    <property type="nucleotide sequence ID" value="NZ_AP014545.1"/>
</dbReference>
<evidence type="ECO:0000313" key="7">
    <source>
        <dbReference type="Proteomes" id="UP000595663"/>
    </source>
</evidence>
<comment type="similarity">
    <text evidence="1">Belongs to the LysR transcriptional regulatory family.</text>
</comment>
<dbReference type="EMBL" id="AP014545">
    <property type="protein sequence ID" value="BBB27572.1"/>
    <property type="molecule type" value="Genomic_DNA"/>
</dbReference>
<dbReference type="InterPro" id="IPR058163">
    <property type="entry name" value="LysR-type_TF_proteobact-type"/>
</dbReference>
<dbReference type="SUPFAM" id="SSF46785">
    <property type="entry name" value="Winged helix' DNA-binding domain"/>
    <property type="match status" value="1"/>
</dbReference>
<dbReference type="KEGG" id="ajp:AMJAP_2987"/>
<protein>
    <submittedName>
        <fullName evidence="6">LysR family transcriptional regulator, transcriptional activator AphB</fullName>
    </submittedName>
</protein>
<evidence type="ECO:0000256" key="3">
    <source>
        <dbReference type="ARBA" id="ARBA00023125"/>
    </source>
</evidence>
<evidence type="ECO:0000313" key="6">
    <source>
        <dbReference type="EMBL" id="BBB27572.1"/>
    </source>
</evidence>
<dbReference type="CDD" id="cd08422">
    <property type="entry name" value="PBP2_CrgA_like"/>
    <property type="match status" value="1"/>
</dbReference>
<dbReference type="GO" id="GO:0006351">
    <property type="term" value="P:DNA-templated transcription"/>
    <property type="evidence" value="ECO:0007669"/>
    <property type="project" value="TreeGrafter"/>
</dbReference>
<dbReference type="PANTHER" id="PTHR30537">
    <property type="entry name" value="HTH-TYPE TRANSCRIPTIONAL REGULATOR"/>
    <property type="match status" value="1"/>
</dbReference>
<dbReference type="InterPro" id="IPR036390">
    <property type="entry name" value="WH_DNA-bd_sf"/>
</dbReference>
<evidence type="ECO:0000256" key="1">
    <source>
        <dbReference type="ARBA" id="ARBA00009437"/>
    </source>
</evidence>
<dbReference type="Proteomes" id="UP000595663">
    <property type="component" value="Chromosome"/>
</dbReference>
<dbReference type="AlphaFoldDB" id="A0A7R6SUD9"/>
<dbReference type="InterPro" id="IPR000847">
    <property type="entry name" value="LysR_HTH_N"/>
</dbReference>
<evidence type="ECO:0000259" key="5">
    <source>
        <dbReference type="PROSITE" id="PS50931"/>
    </source>
</evidence>
<dbReference type="Gene3D" id="1.10.10.10">
    <property type="entry name" value="Winged helix-like DNA-binding domain superfamily/Winged helix DNA-binding domain"/>
    <property type="match status" value="1"/>
</dbReference>
<feature type="domain" description="HTH lysR-type" evidence="5">
    <location>
        <begin position="1"/>
        <end position="58"/>
    </location>
</feature>
<reference evidence="6 7" key="1">
    <citation type="journal article" date="2008" name="Int. J. Syst. Evol. Microbiol.">
        <title>Amphritea japonica sp. nov. and Amphritea balenae sp. nov., isolated from the sediment adjacent to sperm whale carcasses off Kagoshima, Japan.</title>
        <authorList>
            <person name="Miyazaki M."/>
            <person name="Nogi Y."/>
            <person name="Fujiwara Y."/>
            <person name="Kawato M."/>
            <person name="Nagahama T."/>
            <person name="Kubokawa K."/>
            <person name="Horikoshi K."/>
        </authorList>
    </citation>
    <scope>NUCLEOTIDE SEQUENCE [LARGE SCALE GENOMIC DNA]</scope>
    <source>
        <strain evidence="6 7">ATCC BAA-1530</strain>
    </source>
</reference>
<dbReference type="FunFam" id="1.10.10.10:FF:000001">
    <property type="entry name" value="LysR family transcriptional regulator"/>
    <property type="match status" value="1"/>
</dbReference>
<dbReference type="PROSITE" id="PS50931">
    <property type="entry name" value="HTH_LYSR"/>
    <property type="match status" value="1"/>
</dbReference>
<sequence length="293" mass="34065">MNYQDLFIFLKVVERGSFVGASALLDLPTSTVSRKVMQLEKEVGYRLMHRSARKLVLTEAGEKFFNRCQPLYNELEHTAVQLNDELADPAGLLRVTAPVSLTNELLGEWFFQFMERFPRIQLDLMLVNRNVDLVEEGVDVAFRIGDIRLQNWISRPLMESTFSLCASEDYLLRRGMPQHPDELYQHTLIVPRRISVWHFDGPNGQKAHIDCTARLKIDELKLAARAAEEGLGIVNLPDYVLTEALEEGRLKRLMPDWRSESREVHLLYQERRYIPGKVRVFIEFIMARFDMLK</sequence>
<dbReference type="OrthoDB" id="9815676at2"/>
<dbReference type="InterPro" id="IPR005119">
    <property type="entry name" value="LysR_subst-bd"/>
</dbReference>
<dbReference type="PANTHER" id="PTHR30537:SF5">
    <property type="entry name" value="HTH-TYPE TRANSCRIPTIONAL ACTIVATOR TTDR-RELATED"/>
    <property type="match status" value="1"/>
</dbReference>